<keyword evidence="4" id="KW-0548">Nucleotidyltransferase</keyword>
<dbReference type="EC" id="3.1.26.4" evidence="2"/>
<dbReference type="InterPro" id="IPR040643">
    <property type="entry name" value="MLVIN_C"/>
</dbReference>
<feature type="domain" description="Peptidase A2" evidence="9">
    <location>
        <begin position="45"/>
        <end position="60"/>
    </location>
</feature>
<dbReference type="Gene3D" id="2.40.70.10">
    <property type="entry name" value="Acid Proteases"/>
    <property type="match status" value="1"/>
</dbReference>
<dbReference type="GO" id="GO:0004523">
    <property type="term" value="F:RNA-DNA hybrid ribonuclease activity"/>
    <property type="evidence" value="ECO:0007669"/>
    <property type="project" value="UniProtKB-EC"/>
</dbReference>
<evidence type="ECO:0000256" key="6">
    <source>
        <dbReference type="ARBA" id="ARBA00022759"/>
    </source>
</evidence>
<evidence type="ECO:0000256" key="1">
    <source>
        <dbReference type="ARBA" id="ARBA00010879"/>
    </source>
</evidence>
<dbReference type="GO" id="GO:0006508">
    <property type="term" value="P:proteolysis"/>
    <property type="evidence" value="ECO:0007669"/>
    <property type="project" value="InterPro"/>
</dbReference>
<dbReference type="GO" id="GO:0004190">
    <property type="term" value="F:aspartic-type endopeptidase activity"/>
    <property type="evidence" value="ECO:0007669"/>
    <property type="project" value="InterPro"/>
</dbReference>
<dbReference type="InterPro" id="IPR043502">
    <property type="entry name" value="DNA/RNA_pol_sf"/>
</dbReference>
<name>A0A9W2XLW0_BETSP</name>
<dbReference type="KEGG" id="bspl:129603800"/>
<dbReference type="Gene3D" id="3.10.10.10">
    <property type="entry name" value="HIV Type 1 Reverse Transcriptase, subunit A, domain 1"/>
    <property type="match status" value="1"/>
</dbReference>
<dbReference type="GO" id="GO:0016779">
    <property type="term" value="F:nucleotidyltransferase activity"/>
    <property type="evidence" value="ECO:0007669"/>
    <property type="project" value="UniProtKB-KW"/>
</dbReference>
<dbReference type="Pfam" id="PF00078">
    <property type="entry name" value="RVT_1"/>
    <property type="match status" value="1"/>
</dbReference>
<dbReference type="PROSITE" id="PS50878">
    <property type="entry name" value="RT_POL"/>
    <property type="match status" value="1"/>
</dbReference>
<dbReference type="SUPFAM" id="SSF50630">
    <property type="entry name" value="Acid proteases"/>
    <property type="match status" value="1"/>
</dbReference>
<keyword evidence="6" id="KW-0255">Endonuclease</keyword>
<evidence type="ECO:0000313" key="12">
    <source>
        <dbReference type="RefSeq" id="XP_055362908.1"/>
    </source>
</evidence>
<feature type="domain" description="Reverse transcriptase" evidence="10">
    <location>
        <begin position="339"/>
        <end position="527"/>
    </location>
</feature>
<feature type="compositionally biased region" description="Basic and acidic residues" evidence="8">
    <location>
        <begin position="876"/>
        <end position="886"/>
    </location>
</feature>
<dbReference type="GeneID" id="129603800"/>
<dbReference type="PROSITE" id="PS50175">
    <property type="entry name" value="ASP_PROT_RETROV"/>
    <property type="match status" value="1"/>
</dbReference>
<evidence type="ECO:0000259" key="10">
    <source>
        <dbReference type="PROSITE" id="PS50878"/>
    </source>
</evidence>
<reference evidence="12" key="1">
    <citation type="submission" date="2025-08" db="UniProtKB">
        <authorList>
            <consortium name="RefSeq"/>
        </authorList>
    </citation>
    <scope>IDENTIFICATION</scope>
</reference>
<dbReference type="PANTHER" id="PTHR33064:SF37">
    <property type="entry name" value="RIBONUCLEASE H"/>
    <property type="match status" value="1"/>
</dbReference>
<evidence type="ECO:0000256" key="4">
    <source>
        <dbReference type="ARBA" id="ARBA00022695"/>
    </source>
</evidence>
<gene>
    <name evidence="12" type="primary">LOC129603800</name>
</gene>
<dbReference type="Proteomes" id="UP000515150">
    <property type="component" value="Chromosome 2"/>
</dbReference>
<evidence type="ECO:0000256" key="3">
    <source>
        <dbReference type="ARBA" id="ARBA00022679"/>
    </source>
</evidence>
<keyword evidence="3" id="KW-0808">Transferase</keyword>
<dbReference type="Gene3D" id="3.30.70.270">
    <property type="match status" value="2"/>
</dbReference>
<proteinExistence type="inferred from homology"/>
<dbReference type="Gene3D" id="3.10.20.370">
    <property type="match status" value="1"/>
</dbReference>
<dbReference type="Gene3D" id="2.30.30.850">
    <property type="match status" value="1"/>
</dbReference>
<feature type="region of interest" description="Disordered" evidence="8">
    <location>
        <begin position="859"/>
        <end position="886"/>
    </location>
</feature>
<dbReference type="PANTHER" id="PTHR33064">
    <property type="entry name" value="POL PROTEIN"/>
    <property type="match status" value="1"/>
</dbReference>
<evidence type="ECO:0000259" key="9">
    <source>
        <dbReference type="PROSITE" id="PS50175"/>
    </source>
</evidence>
<evidence type="ECO:0000256" key="5">
    <source>
        <dbReference type="ARBA" id="ARBA00022722"/>
    </source>
</evidence>
<dbReference type="OrthoDB" id="8947436at2759"/>
<dbReference type="RefSeq" id="XP_055362908.1">
    <property type="nucleotide sequence ID" value="XM_055506933.1"/>
</dbReference>
<dbReference type="InterPro" id="IPR043128">
    <property type="entry name" value="Rev_trsase/Diguanyl_cyclase"/>
</dbReference>
<keyword evidence="7" id="KW-0378">Hydrolase</keyword>
<evidence type="ECO:0000313" key="11">
    <source>
        <dbReference type="Proteomes" id="UP000515150"/>
    </source>
</evidence>
<dbReference type="InterPro" id="IPR000477">
    <property type="entry name" value="RT_dom"/>
</dbReference>
<protein>
    <recommendedName>
        <fullName evidence="2">ribonuclease H</fullName>
        <ecNumber evidence="2">3.1.26.4</ecNumber>
    </recommendedName>
</protein>
<evidence type="ECO:0000256" key="7">
    <source>
        <dbReference type="ARBA" id="ARBA00022801"/>
    </source>
</evidence>
<comment type="similarity">
    <text evidence="1">Belongs to the beta type-B retroviral polymerase family. HERV class-II K(HML-2) pol subfamily.</text>
</comment>
<dbReference type="AlphaFoldDB" id="A0A9W2XLW0"/>
<dbReference type="InterPro" id="IPR001995">
    <property type="entry name" value="Peptidase_A2_cat"/>
</dbReference>
<organism evidence="11 12">
    <name type="scientific">Betta splendens</name>
    <name type="common">Siamese fighting fish</name>
    <dbReference type="NCBI Taxonomy" id="158456"/>
    <lineage>
        <taxon>Eukaryota</taxon>
        <taxon>Metazoa</taxon>
        <taxon>Chordata</taxon>
        <taxon>Craniata</taxon>
        <taxon>Vertebrata</taxon>
        <taxon>Euteleostomi</taxon>
        <taxon>Actinopterygii</taxon>
        <taxon>Neopterygii</taxon>
        <taxon>Teleostei</taxon>
        <taxon>Neoteleostei</taxon>
        <taxon>Acanthomorphata</taxon>
        <taxon>Anabantaria</taxon>
        <taxon>Anabantiformes</taxon>
        <taxon>Anabantoidei</taxon>
        <taxon>Osphronemidae</taxon>
        <taxon>Betta</taxon>
    </lineage>
</organism>
<dbReference type="SUPFAM" id="SSF56672">
    <property type="entry name" value="DNA/RNA polymerases"/>
    <property type="match status" value="1"/>
</dbReference>
<dbReference type="FunFam" id="3.30.70.270:FF:000020">
    <property type="entry name" value="Transposon Tf2-6 polyprotein-like Protein"/>
    <property type="match status" value="1"/>
</dbReference>
<evidence type="ECO:0000256" key="8">
    <source>
        <dbReference type="SAM" id="MobiDB-lite"/>
    </source>
</evidence>
<keyword evidence="11" id="KW-1185">Reference proteome</keyword>
<dbReference type="Pfam" id="PF18697">
    <property type="entry name" value="MLVIN_C"/>
    <property type="match status" value="1"/>
</dbReference>
<sequence>MFSNPPKMSGRFVHTIGSSGQTIKEKLTVPLSCTTSDGKTLKHSFLLSNLCPVNLLGRDLMCNLGISLISTPEGVQVTTTDNVNNFSFVCVNFSSEPLLYSYQWLLKGEAVTKALIQAARQLVSSQNTTFRDASDLSCTAHVSTGPDEEFEKSWLRTSADKLTSTSLFWDEHRSALAISLTNEQERFVDAYSTDPHVLLSKHNGDRWQDLGPFVDRCQREGDWQTTSDPNVMYSPTLHAYKKLFQSNFHAQRTVHLVPQHSTHTPHHVFLSEDALTQYPALQEVPASLWATHKYDVGLIKGCDPVVITPKSDYRPCKQQYPLKREAIEGITPVFNSLLKAGVIVPCDNSPVRTPLFPVKKIRDKGQPTEWRFVQDLQAVNAAVQPRAPTVPNPYTILSQVPPKAKFFSVIDLANAFFSVPIHKDSQFWFAFEFNGKSYTFTRLCQGYSESPTIYNMALKDSLDDLVLSPGTALLQYVDDLMICSEDQETCTADTIKLLKHLHAAGHRASLSKLQFVQTEVTFLGHIITSEGKSISPKRAEAIQNLPKPCTYKQLMSFLGMCSYCRNFIPNCAVLEAPLRALMQTSSASTTRLTWTSEAEQAFTDLKRALQSAPTLGLPDPTRPFTQTVDEKSGCMTSVLLQDHGGRPRPVAYFSAKLDPVAAGLPRCLRAVAAAEKAVLASRDIVGYSDVTLLVPHAVSLILLEQKTSHLSTARWLRYNTILLDMPNITVKRCNVLNPATLFPGPDDGEPHNCVSVLNQVCTPRPDLSEVPIPNCDLILFVDGSASRDPASGRCQVKAALPKQATEPLHIIQPGDWVIIKELRRKHWNSKRWQGPFQVLLTTNTAVKIAERATWIHSSHCRKVPDPTDDPPSTSTPHEKTTTDEKN</sequence>
<evidence type="ECO:0000256" key="2">
    <source>
        <dbReference type="ARBA" id="ARBA00012180"/>
    </source>
</evidence>
<accession>A0A9W2XLW0</accession>
<dbReference type="InterPro" id="IPR021109">
    <property type="entry name" value="Peptidase_aspartic_dom_sf"/>
</dbReference>
<dbReference type="InterPro" id="IPR051320">
    <property type="entry name" value="Viral_Replic_Matur_Polypro"/>
</dbReference>
<dbReference type="Pfam" id="PF17919">
    <property type="entry name" value="RT_RNaseH_2"/>
    <property type="match status" value="1"/>
</dbReference>
<keyword evidence="5" id="KW-0540">Nuclease</keyword>
<dbReference type="InterPro" id="IPR041577">
    <property type="entry name" value="RT_RNaseH_2"/>
</dbReference>